<sequence length="266" mass="30430">MHHLIEEVYNSVESNDQELLLGYLERYALSSDDKKSYKFLQKVNKEKNVKSEVDEKEDFDKGILSIKPINTVSALASTYSGTTAASWAYNNYNKYSTDFPAFTEWGSDCTNFVSQAMYHGGMAMGGDWYIYKKNDKYLVPKSATELDYSWDLADPSPWISVEQFRKYWDGRSVVNSFSRDYYESNHTTIYSSSIYKGDVVVFHQGVAGWITTPTHLMIISGYDTANRDFELAGHSNERRDLPLLDAIDVSGGNYDYFEIFELPSSN</sequence>
<accession>A0ABT9J6E3</accession>
<feature type="domain" description="Putative amidase" evidence="1">
    <location>
        <begin position="79"/>
        <end position="243"/>
    </location>
</feature>
<evidence type="ECO:0000313" key="3">
    <source>
        <dbReference type="Proteomes" id="UP001231941"/>
    </source>
</evidence>
<protein>
    <submittedName>
        <fullName evidence="2">Amidase domain-containing protein</fullName>
    </submittedName>
</protein>
<dbReference type="Pfam" id="PF12671">
    <property type="entry name" value="Amidase_6"/>
    <property type="match status" value="1"/>
</dbReference>
<organism evidence="2 3">
    <name type="scientific">Chengkuizengella axinellae</name>
    <dbReference type="NCBI Taxonomy" id="3064388"/>
    <lineage>
        <taxon>Bacteria</taxon>
        <taxon>Bacillati</taxon>
        <taxon>Bacillota</taxon>
        <taxon>Bacilli</taxon>
        <taxon>Bacillales</taxon>
        <taxon>Paenibacillaceae</taxon>
        <taxon>Chengkuizengella</taxon>
    </lineage>
</organism>
<dbReference type="RefSeq" id="WP_305994473.1">
    <property type="nucleotide sequence ID" value="NZ_JAVAMP010000027.1"/>
</dbReference>
<evidence type="ECO:0000259" key="1">
    <source>
        <dbReference type="Pfam" id="PF12671"/>
    </source>
</evidence>
<dbReference type="Proteomes" id="UP001231941">
    <property type="component" value="Unassembled WGS sequence"/>
</dbReference>
<name>A0ABT9J6E3_9BACL</name>
<proteinExistence type="predicted"/>
<dbReference type="InterPro" id="IPR024301">
    <property type="entry name" value="Amidase_6"/>
</dbReference>
<keyword evidence="3" id="KW-1185">Reference proteome</keyword>
<evidence type="ECO:0000313" key="2">
    <source>
        <dbReference type="EMBL" id="MDP5277174.1"/>
    </source>
</evidence>
<comment type="caution">
    <text evidence="2">The sequence shown here is derived from an EMBL/GenBank/DDBJ whole genome shotgun (WGS) entry which is preliminary data.</text>
</comment>
<gene>
    <name evidence="2" type="ORF">Q5Y73_24115</name>
</gene>
<reference evidence="2 3" key="1">
    <citation type="submission" date="2023-08" db="EMBL/GenBank/DDBJ databases">
        <authorList>
            <person name="Park J.-S."/>
        </authorList>
    </citation>
    <scope>NUCLEOTIDE SEQUENCE [LARGE SCALE GENOMIC DNA]</scope>
    <source>
        <strain evidence="2 3">2205SS18-9</strain>
    </source>
</reference>
<dbReference type="EMBL" id="JAVAMP010000027">
    <property type="protein sequence ID" value="MDP5277174.1"/>
    <property type="molecule type" value="Genomic_DNA"/>
</dbReference>